<evidence type="ECO:0000259" key="3">
    <source>
        <dbReference type="Pfam" id="PF21074"/>
    </source>
</evidence>
<evidence type="ECO:0000256" key="1">
    <source>
        <dbReference type="ARBA" id="ARBA00023002"/>
    </source>
</evidence>
<feature type="domain" description="NAD-glutamate dehydrogenase catalytic" evidence="2">
    <location>
        <begin position="730"/>
        <end position="1224"/>
    </location>
</feature>
<dbReference type="InterPro" id="IPR028971">
    <property type="entry name" value="NAD-GDH_cat"/>
</dbReference>
<evidence type="ECO:0000259" key="6">
    <source>
        <dbReference type="Pfam" id="PF21077"/>
    </source>
</evidence>
<dbReference type="Pfam" id="PF21079">
    <property type="entry name" value="GDH_HM2"/>
    <property type="match status" value="1"/>
</dbReference>
<dbReference type="InterPro" id="IPR024727">
    <property type="entry name" value="NAD_Glu_DH_N_ACT1"/>
</dbReference>
<dbReference type="OrthoDB" id="9758052at2"/>
<dbReference type="Pfam" id="PF21078">
    <property type="entry name" value="GDH_HM3"/>
    <property type="match status" value="1"/>
</dbReference>
<dbReference type="Gene3D" id="3.40.50.720">
    <property type="entry name" value="NAD(P)-binding Rossmann-like Domain"/>
    <property type="match status" value="1"/>
</dbReference>
<dbReference type="Proteomes" id="UP000328092">
    <property type="component" value="Unassembled WGS sequence"/>
</dbReference>
<reference evidence="7" key="1">
    <citation type="submission" date="2019-02" db="EMBL/GenBank/DDBJ databases">
        <authorList>
            <person name="Pothier F.J."/>
        </authorList>
    </citation>
    <scope>NUCLEOTIDE SEQUENCE</scope>
    <source>
        <strain evidence="7">CI-1B</strain>
    </source>
</reference>
<dbReference type="GO" id="GO:0004069">
    <property type="term" value="F:L-aspartate:2-oxoglutarate aminotransferase activity"/>
    <property type="evidence" value="ECO:0007669"/>
    <property type="project" value="InterPro"/>
</dbReference>
<dbReference type="RefSeq" id="WP_139865001.1">
    <property type="nucleotide sequence ID" value="NZ_CAADFC020000044.1"/>
</dbReference>
<dbReference type="PANTHER" id="PTHR43403">
    <property type="entry name" value="NAD-SPECIFIC GLUTAMATE DEHYDROGENASE"/>
    <property type="match status" value="1"/>
</dbReference>
<dbReference type="EC" id="1.4.1.2" evidence="7"/>
<dbReference type="Pfam" id="PF21074">
    <property type="entry name" value="GDH_C"/>
    <property type="match status" value="1"/>
</dbReference>
<evidence type="ECO:0000259" key="4">
    <source>
        <dbReference type="Pfam" id="PF21075"/>
    </source>
</evidence>
<evidence type="ECO:0000259" key="2">
    <source>
        <dbReference type="Pfam" id="PF05088"/>
    </source>
</evidence>
<organism evidence="7 8">
    <name type="scientific">Bradyrhizobium ivorense</name>
    <dbReference type="NCBI Taxonomy" id="2511166"/>
    <lineage>
        <taxon>Bacteria</taxon>
        <taxon>Pseudomonadati</taxon>
        <taxon>Pseudomonadota</taxon>
        <taxon>Alphaproteobacteria</taxon>
        <taxon>Hyphomicrobiales</taxon>
        <taxon>Nitrobacteraceae</taxon>
        <taxon>Bradyrhizobium</taxon>
    </lineage>
</organism>
<sequence>MAWRDDKARAALIRDAAGTVQPGKSPRAFAEPLFGYTNIEDLAKYDAVSLALLAEQAWEHVQRRTAGSADIRIVNPTLPDGREISVLEILNDNMPFLFDSTMAELGEQGIEVTLVAHPIIAVERDDQGKLLRFYGETLPEGARGTRESLIHFHITRLDADADRQKLIDGLARTLANVRACVADWRAMRDRVEEAIKNFSANPPPLPIDEVAEANQFLQWLCADNFTFLGVREYRFSPDSDAADDITSGEGLGILRDPDVKVLRRGNEMVVMSPEIREFMREPTLLIVIKANVSSRVHRRIRMDYVGIKLYTPDGRLEGELRVVGLFTSGAYTRSVRQIPYVRHKVARALQRAGFDPAGHSGKALMHILEEYPRDELFQIDVDTLYNFVIEILILYERPRVRALARVDKFDRFVSILTFIPRDKYDTDVRTRVGAFLSQVFKGRLSASYVSFPEGALARVHYIIGRYEGKTPAVERATLEAGISAIAATWADKLKAALAASTDGMRARMLASRYAQAFTGGYTEVFGAEQAVSDIATIEKLSAKHPVAITVYRSADQDDPSRFGLKVLSHGAPLSLSYRVPVIENHGLRVVNERTYEILPRAVPAPAPVWLHDMTIEASDGLPITITPEFSHRLEASIMAVVRDLAESDGYNGLILRTALGWREVSTIRALSRYLHQIRAPFTQDYMWETLRKNPAITASLVALFQTRLDPRLASTDAERAARETSLLAEVEEQLKSVASLDEDRILRRFTNLVQATIRTNLWQLGEDGHPRPVISFKFDAHRIDDLPAPRPLYEIFVYSPRVEGIHLRFGKVARGGLRWSDRPQDFRTEILGLVKAQQVKNAVIVPVGAKGGFVPKRLPPPSNRDAWLAEGTEAYRIFVRSLLELTDNLDGDTIVPPDSTVRHDGDDPYLVVAADKGTATFSDVANAISIEKNHWLGDAFASGGSQGYDHKKMGITARGAWEAVKRHFRELGTDIQTTPFTAVGVGDMSGDVFGNGMLLSPATKLVAAFDHRDIFIDPSPDPLVSFAERKRLFDLPRSSWQDYDRSLISPGGGVFSRLLKAIPLAPEVRALLDLDKPQATPFEVMTAILKARADLLWFGGIGTYIRASTEGDDQAGDRANDPIRITGGDVRARVIGEGANLGVTQRGRIEAAQKGVKLNTDAIDNSAGVNTSDVEVNIKIALARLEREGRLGAADRNSLLAAMTDEVGTLVLRNNYLQTLALSLAERKGVAETGFLARLMQSLEQRGLLSRAVEFLPDDAALTERTRRGQSLSRPELAVLLAYAKLTLYDDLLVTSVPDDPYLARELSQYFPREVEDKFPTAVEFHRLRREIIATSLANAVINRGGSACVVRLIDETDADIPTIVMAYVAVDECYGLKWLNDAIDALDACIDGQVQLALYASVQDLLLSRMVWYVRNADFKDGLEAVVARFGPAIRQIVAGLDSALPPDLQAARGKRRQELTDAGVPAGLAGELADLDALVSAPDIVTVAERTGRPIGDAAATFFAAEANFRLDRIIAAARSVPANDYFERMAIDRAVEQIAGAERRLAADMLATGQAGQAAVETWLAAHPEATRIRRSVEEIAGSGLTLAKLTVAANLLGDLVKA</sequence>
<evidence type="ECO:0000313" key="8">
    <source>
        <dbReference type="Proteomes" id="UP000328092"/>
    </source>
</evidence>
<dbReference type="InterPro" id="IPR007780">
    <property type="entry name" value="NAD_Glu_DH_bac"/>
</dbReference>
<dbReference type="Pfam" id="PF21077">
    <property type="entry name" value="GDH_ACT3"/>
    <property type="match status" value="1"/>
</dbReference>
<dbReference type="GO" id="GO:0004352">
    <property type="term" value="F:glutamate dehydrogenase (NAD+) activity"/>
    <property type="evidence" value="ECO:0007669"/>
    <property type="project" value="UniProtKB-EC"/>
</dbReference>
<accession>A0A508U397</accession>
<dbReference type="Pfam" id="PF05088">
    <property type="entry name" value="Bac_GDH_CD"/>
    <property type="match status" value="1"/>
</dbReference>
<dbReference type="Pfam" id="PF21075">
    <property type="entry name" value="GDH_ACT1"/>
    <property type="match status" value="1"/>
</dbReference>
<comment type="caution">
    <text evidence="7">The sequence shown here is derived from an EMBL/GenBank/DDBJ whole genome shotgun (WGS) entry which is preliminary data.</text>
</comment>
<protein>
    <submittedName>
        <fullName evidence="7">NAD-specific glutamate dehydrogenase</fullName>
        <ecNumber evidence="7">1.4.1.2</ecNumber>
    </submittedName>
</protein>
<dbReference type="SUPFAM" id="SSF51735">
    <property type="entry name" value="NAD(P)-binding Rossmann-fold domains"/>
    <property type="match status" value="1"/>
</dbReference>
<feature type="domain" description="NAD-specific glutamate dehydrogenase C-terminal" evidence="3">
    <location>
        <begin position="1269"/>
        <end position="1600"/>
    </location>
</feature>
<dbReference type="GO" id="GO:0006538">
    <property type="term" value="P:L-glutamate catabolic process"/>
    <property type="evidence" value="ECO:0007669"/>
    <property type="project" value="InterPro"/>
</dbReference>
<proteinExistence type="predicted"/>
<feature type="domain" description="NAD-glutamate dehydrogenase ACT3" evidence="6">
    <location>
        <begin position="546"/>
        <end position="620"/>
    </location>
</feature>
<dbReference type="InterPro" id="IPR049056">
    <property type="entry name" value="NAD_Glu_DH_HM3"/>
</dbReference>
<dbReference type="SUPFAM" id="SSF53223">
    <property type="entry name" value="Aminoacid dehydrogenase-like, N-terminal domain"/>
    <property type="match status" value="1"/>
</dbReference>
<keyword evidence="8" id="KW-1185">Reference proteome</keyword>
<dbReference type="InterPro" id="IPR049059">
    <property type="entry name" value="NAD_Glu_DH_HM1"/>
</dbReference>
<dbReference type="PANTHER" id="PTHR43403:SF1">
    <property type="entry name" value="NAD-SPECIFIC GLUTAMATE DEHYDROGENASE"/>
    <property type="match status" value="1"/>
</dbReference>
<feature type="domain" description="NAD-glutamate dehydrogenase ACT2" evidence="5">
    <location>
        <begin position="401"/>
        <end position="489"/>
    </location>
</feature>
<dbReference type="InterPro" id="IPR049058">
    <property type="entry name" value="NAD_Glu_DH_HM2"/>
</dbReference>
<dbReference type="Pfam" id="PF21076">
    <property type="entry name" value="GDH_ACT2"/>
    <property type="match status" value="1"/>
</dbReference>
<name>A0A508U397_9BRAD</name>
<dbReference type="InterPro" id="IPR048381">
    <property type="entry name" value="GDH_C"/>
</dbReference>
<evidence type="ECO:0000313" key="7">
    <source>
        <dbReference type="EMBL" id="VIO80916.1"/>
    </source>
</evidence>
<dbReference type="PIRSF" id="PIRSF036761">
    <property type="entry name" value="GDH_Mll4104"/>
    <property type="match status" value="1"/>
</dbReference>
<gene>
    <name evidence="7" type="primary">gdhB</name>
    <name evidence="7" type="ORF">CI1B_86060</name>
</gene>
<dbReference type="Pfam" id="PF21073">
    <property type="entry name" value="GDH_HM1"/>
    <property type="match status" value="1"/>
</dbReference>
<dbReference type="InterPro" id="IPR049064">
    <property type="entry name" value="NAD_Glu_DH_ACT3"/>
</dbReference>
<dbReference type="InterPro" id="IPR036291">
    <property type="entry name" value="NAD(P)-bd_dom_sf"/>
</dbReference>
<evidence type="ECO:0000259" key="5">
    <source>
        <dbReference type="Pfam" id="PF21076"/>
    </source>
</evidence>
<dbReference type="EMBL" id="CAADFC020000044">
    <property type="protein sequence ID" value="VIO80916.1"/>
    <property type="molecule type" value="Genomic_DNA"/>
</dbReference>
<dbReference type="InterPro" id="IPR046346">
    <property type="entry name" value="Aminoacid_DH-like_N_sf"/>
</dbReference>
<keyword evidence="1 7" id="KW-0560">Oxidoreductase</keyword>
<feature type="domain" description="NAD-glutamate dehydrogenase N-terminal ACT1" evidence="4">
    <location>
        <begin position="29"/>
        <end position="169"/>
    </location>
</feature>
<dbReference type="InterPro" id="IPR049062">
    <property type="entry name" value="NAD_Glu_DH_ACT2"/>
</dbReference>